<gene>
    <name evidence="3" type="ORF">VNI00_000281</name>
</gene>
<dbReference type="EMBL" id="JAYKXP010000001">
    <property type="protein sequence ID" value="KAK7062791.1"/>
    <property type="molecule type" value="Genomic_DNA"/>
</dbReference>
<evidence type="ECO:0000313" key="4">
    <source>
        <dbReference type="Proteomes" id="UP001383192"/>
    </source>
</evidence>
<evidence type="ECO:0000256" key="1">
    <source>
        <dbReference type="SAM" id="Coils"/>
    </source>
</evidence>
<dbReference type="PANTHER" id="PTHR38926:SF72">
    <property type="entry name" value="IM:7136021-RELATED"/>
    <property type="match status" value="1"/>
</dbReference>
<keyword evidence="1" id="KW-0175">Coiled coil</keyword>
<feature type="coiled-coil region" evidence="1">
    <location>
        <begin position="21"/>
        <end position="55"/>
    </location>
</feature>
<evidence type="ECO:0000259" key="2">
    <source>
        <dbReference type="Pfam" id="PF12937"/>
    </source>
</evidence>
<comment type="caution">
    <text evidence="3">The sequence shown here is derived from an EMBL/GenBank/DDBJ whole genome shotgun (WGS) entry which is preliminary data.</text>
</comment>
<sequence length="516" mass="58650">MKRLFRNTVSPGDRLVITQYLWDAERDLKECQAEINRLKMAIITLESRREGLKKSMERYRSLLSPIHKMPPEILLNIFTFACEQNEMYPSRIPPAASISMVCGRWRDVAFAAPSLWSAISIEFSYWKSNETKLARMTRTFLERSKNSPLKLELDFSHAIGSVEPVLDTLNALVQHSNRWFDLELRVLTSIIRHPVFTPIRGCLPLLKWLYFNEVPIPESTPETVDDWIDKLNIFEFAPSLSHLAFKPDFHVVDFVLPLEQVKALKLHDSYAINSLEFLPLCPNVQRLELFRVGGGDSYMGPIVTCNIKDLVIEAEAQDDVACILRHSTFPQLASMSISGLKSGLSEDWTRWDELEAPLETFFRRSSCTITTLQLQCIPMVDEQAIALLNRMPSLESLHIHEMTRDCDFSNKIVTSLFLQTLLVDHAGSLETSPFLPRLAHLTLIVHCFQLDTMALLKAITSRWLTVRGFDTGVSSLKSVSIRLLGESSDLRSDLLALDGFKDDGLRVSVSFSPCTT</sequence>
<protein>
    <recommendedName>
        <fullName evidence="2">F-box domain-containing protein</fullName>
    </recommendedName>
</protein>
<organism evidence="3 4">
    <name type="scientific">Paramarasmius palmivorus</name>
    <dbReference type="NCBI Taxonomy" id="297713"/>
    <lineage>
        <taxon>Eukaryota</taxon>
        <taxon>Fungi</taxon>
        <taxon>Dikarya</taxon>
        <taxon>Basidiomycota</taxon>
        <taxon>Agaricomycotina</taxon>
        <taxon>Agaricomycetes</taxon>
        <taxon>Agaricomycetidae</taxon>
        <taxon>Agaricales</taxon>
        <taxon>Marasmiineae</taxon>
        <taxon>Marasmiaceae</taxon>
        <taxon>Paramarasmius</taxon>
    </lineage>
</organism>
<feature type="domain" description="F-box" evidence="2">
    <location>
        <begin position="67"/>
        <end position="121"/>
    </location>
</feature>
<dbReference type="PANTHER" id="PTHR38926">
    <property type="entry name" value="F-BOX DOMAIN CONTAINING PROTEIN, EXPRESSED"/>
    <property type="match status" value="1"/>
</dbReference>
<dbReference type="InterPro" id="IPR032675">
    <property type="entry name" value="LRR_dom_sf"/>
</dbReference>
<dbReference type="AlphaFoldDB" id="A0AAW0EC61"/>
<accession>A0AAW0EC61</accession>
<dbReference type="Gene3D" id="3.80.10.10">
    <property type="entry name" value="Ribonuclease Inhibitor"/>
    <property type="match status" value="1"/>
</dbReference>
<evidence type="ECO:0000313" key="3">
    <source>
        <dbReference type="EMBL" id="KAK7062791.1"/>
    </source>
</evidence>
<keyword evidence="4" id="KW-1185">Reference proteome</keyword>
<dbReference type="Gene3D" id="1.20.1280.50">
    <property type="match status" value="1"/>
</dbReference>
<dbReference type="InterPro" id="IPR001810">
    <property type="entry name" value="F-box_dom"/>
</dbReference>
<dbReference type="Proteomes" id="UP001383192">
    <property type="component" value="Unassembled WGS sequence"/>
</dbReference>
<name>A0AAW0EC61_9AGAR</name>
<reference evidence="3 4" key="1">
    <citation type="submission" date="2024-01" db="EMBL/GenBank/DDBJ databases">
        <title>A draft genome for a cacao thread blight-causing isolate of Paramarasmius palmivorus.</title>
        <authorList>
            <person name="Baruah I.K."/>
            <person name="Bukari Y."/>
            <person name="Amoako-Attah I."/>
            <person name="Meinhardt L.W."/>
            <person name="Bailey B.A."/>
            <person name="Cohen S.P."/>
        </authorList>
    </citation>
    <scope>NUCLEOTIDE SEQUENCE [LARGE SCALE GENOMIC DNA]</scope>
    <source>
        <strain evidence="3 4">GH-12</strain>
    </source>
</reference>
<proteinExistence type="predicted"/>
<dbReference type="SUPFAM" id="SSF52047">
    <property type="entry name" value="RNI-like"/>
    <property type="match status" value="1"/>
</dbReference>
<dbReference type="Pfam" id="PF12937">
    <property type="entry name" value="F-box-like"/>
    <property type="match status" value="1"/>
</dbReference>